<dbReference type="EMBL" id="CM032181">
    <property type="protein sequence ID" value="KAG7098975.1"/>
    <property type="molecule type" value="Genomic_DNA"/>
</dbReference>
<evidence type="ECO:0000313" key="3">
    <source>
        <dbReference type="Proteomes" id="UP001049176"/>
    </source>
</evidence>
<protein>
    <submittedName>
        <fullName evidence="2">Uncharacterized protein</fullName>
    </submittedName>
</protein>
<sequence length="681" mass="72997">MNRPRFSVLEEFDPLVAEQTEPITPTALDLDREDELSDPEKENTVPANITMHTFFTKGYKKIYSTPVKLTKRLIDVGDVTVASAGEEGDLNGEDQEDENDEGLYLPTTPKSTIVKHISNTPRTPLADIPFQESTGVPLHRETSQTHCDCLPQLSKKTLSFQSLPLHSTLSLVINTINSTGTAFGKSQSATSPTALPKPEDNGHPLNPPRTPRIQVHSPETDLAKPESLLNHVSAPFDMTELDHNDPDTSSDTSLLAPPVPRENRVQASSDDLIRQSLDLHTSFQLQLQFPESSFDLLNDKISFLDGSSRALPSFLLEDDSDDFEGKMHDEDTAEEGSSVTPTNSLTPEKLPVTYENISPEGDPSAQPTSPISPTAMIPTTAKVELTIGISSPKGSKVSSMVPKEPDTAALLAPIAVERGAIFSTPGYRNSVPFIPPVPALRIIKRTKRFQAKVPKPSDAAATCPPLCMSPASEISGESSEISGHRPQIIKEQVARPPSSSTTVPMRRDFASIREDKAPSAPAIRLTRTSQPVQPAKPGGPMPMRIAPAMFSTSRPQNILAQRGLSHQTSGAGSNGNGNVISSRRVLVPEADHEKLVAKPNPSFEAAKRTEQGLGRAVKMGSAPPARTTYNIGGMSSGVPRPAGMGSRLPAPTSGIARFKGTTTAVSGGVAIRGLPAPRRAT</sequence>
<proteinExistence type="predicted"/>
<comment type="caution">
    <text evidence="2">The sequence shown here is derived from an EMBL/GenBank/DDBJ whole genome shotgun (WGS) entry which is preliminary data.</text>
</comment>
<dbReference type="Proteomes" id="UP001049176">
    <property type="component" value="Chromosome 1"/>
</dbReference>
<gene>
    <name evidence="2" type="ORF">E1B28_000862</name>
</gene>
<reference evidence="2" key="1">
    <citation type="journal article" date="2021" name="Genome Biol. Evol.">
        <title>The assembled and annotated genome of the fairy-ring fungus Marasmius oreades.</title>
        <authorList>
            <person name="Hiltunen M."/>
            <person name="Ament-Velasquez S.L."/>
            <person name="Johannesson H."/>
        </authorList>
    </citation>
    <scope>NUCLEOTIDE SEQUENCE</scope>
    <source>
        <strain evidence="2">03SP1</strain>
    </source>
</reference>
<accession>A0A9P7V2B1</accession>
<feature type="region of interest" description="Disordered" evidence="1">
    <location>
        <begin position="614"/>
        <end position="655"/>
    </location>
</feature>
<feature type="region of interest" description="Disordered" evidence="1">
    <location>
        <begin position="240"/>
        <end position="265"/>
    </location>
</feature>
<feature type="compositionally biased region" description="Polar residues" evidence="1">
    <location>
        <begin position="335"/>
        <end position="346"/>
    </location>
</feature>
<feature type="region of interest" description="Disordered" evidence="1">
    <location>
        <begin position="182"/>
        <end position="221"/>
    </location>
</feature>
<feature type="region of interest" description="Disordered" evidence="1">
    <location>
        <begin position="1"/>
        <end position="42"/>
    </location>
</feature>
<dbReference type="AlphaFoldDB" id="A0A9P7V2B1"/>
<evidence type="ECO:0000256" key="1">
    <source>
        <dbReference type="SAM" id="MobiDB-lite"/>
    </source>
</evidence>
<feature type="compositionally biased region" description="Polar residues" evidence="1">
    <location>
        <begin position="182"/>
        <end position="193"/>
    </location>
</feature>
<dbReference type="GeneID" id="66069938"/>
<dbReference type="OrthoDB" id="3266894at2759"/>
<evidence type="ECO:0000313" key="2">
    <source>
        <dbReference type="EMBL" id="KAG7098975.1"/>
    </source>
</evidence>
<name>A0A9P7V2B1_9AGAR</name>
<dbReference type="RefSeq" id="XP_043015445.1">
    <property type="nucleotide sequence ID" value="XM_043146740.1"/>
</dbReference>
<keyword evidence="3" id="KW-1185">Reference proteome</keyword>
<feature type="region of interest" description="Disordered" evidence="1">
    <location>
        <begin position="321"/>
        <end position="375"/>
    </location>
</feature>
<organism evidence="2 3">
    <name type="scientific">Marasmius oreades</name>
    <name type="common">fairy-ring Marasmius</name>
    <dbReference type="NCBI Taxonomy" id="181124"/>
    <lineage>
        <taxon>Eukaryota</taxon>
        <taxon>Fungi</taxon>
        <taxon>Dikarya</taxon>
        <taxon>Basidiomycota</taxon>
        <taxon>Agaricomycotina</taxon>
        <taxon>Agaricomycetes</taxon>
        <taxon>Agaricomycetidae</taxon>
        <taxon>Agaricales</taxon>
        <taxon>Marasmiineae</taxon>
        <taxon>Marasmiaceae</taxon>
        <taxon>Marasmius</taxon>
    </lineage>
</organism>
<dbReference type="KEGG" id="more:E1B28_000862"/>